<dbReference type="STRING" id="1454004.AW11_00675"/>
<dbReference type="PATRIC" id="fig|1454004.3.peg.702"/>
<accession>A0A011PTT6</accession>
<evidence type="ECO:0000313" key="1">
    <source>
        <dbReference type="EMBL" id="EXI90816.1"/>
    </source>
</evidence>
<dbReference type="EMBL" id="JEMY01000004">
    <property type="protein sequence ID" value="EXI90816.1"/>
    <property type="molecule type" value="Genomic_DNA"/>
</dbReference>
<organism evidence="1 2">
    <name type="scientific">Accumulibacter regalis</name>
    <dbReference type="NCBI Taxonomy" id="522306"/>
    <lineage>
        <taxon>Bacteria</taxon>
        <taxon>Pseudomonadati</taxon>
        <taxon>Pseudomonadota</taxon>
        <taxon>Betaproteobacteria</taxon>
        <taxon>Candidatus Accumulibacter</taxon>
    </lineage>
</organism>
<dbReference type="Proteomes" id="UP000022141">
    <property type="component" value="Unassembled WGS sequence"/>
</dbReference>
<reference evidence="1" key="1">
    <citation type="submission" date="2014-02" db="EMBL/GenBank/DDBJ databases">
        <title>Expanding our view of genomic diversity in Candidatus Accumulibacter clades.</title>
        <authorList>
            <person name="Skennerton C.T."/>
            <person name="Barr J.J."/>
            <person name="Slater F.R."/>
            <person name="Bond P.L."/>
            <person name="Tyson G.W."/>
        </authorList>
    </citation>
    <scope>NUCLEOTIDE SEQUENCE [LARGE SCALE GENOMIC DNA]</scope>
</reference>
<protein>
    <submittedName>
        <fullName evidence="1">Uncharacterized protein</fullName>
    </submittedName>
</protein>
<gene>
    <name evidence="1" type="ORF">AW11_00675</name>
</gene>
<name>A0A011PTT6_ACCRE</name>
<dbReference type="AlphaFoldDB" id="A0A011PTT6"/>
<comment type="caution">
    <text evidence="1">The sequence shown here is derived from an EMBL/GenBank/DDBJ whole genome shotgun (WGS) entry which is preliminary data.</text>
</comment>
<evidence type="ECO:0000313" key="2">
    <source>
        <dbReference type="Proteomes" id="UP000022141"/>
    </source>
</evidence>
<sequence length="115" mass="12757">MSSAVSLSSAEAILAAATELKLRRLAAMPPALVPPRKTKKVHKTARRFRCSLRIPESEYRQLIKLKKRLARRGVSSKKGQLVRAGLLLLGHIDLIDLKVAIRNVIAPEPALYKVK</sequence>
<proteinExistence type="predicted"/>
<keyword evidence="2" id="KW-1185">Reference proteome</keyword>